<dbReference type="RefSeq" id="WP_073716625.1">
    <property type="nucleotide sequence ID" value="NZ_MQVR01000034.1"/>
</dbReference>
<evidence type="ECO:0000256" key="2">
    <source>
        <dbReference type="ARBA" id="ARBA00023002"/>
    </source>
</evidence>
<dbReference type="Gene3D" id="3.40.309.10">
    <property type="entry name" value="Aldehyde Dehydrogenase, Chain A, domain 2"/>
    <property type="match status" value="1"/>
</dbReference>
<dbReference type="InterPro" id="IPR016162">
    <property type="entry name" value="Ald_DH_N"/>
</dbReference>
<organism evidence="4 5">
    <name type="scientific">Bowdeniella nasicola</name>
    <dbReference type="NCBI Taxonomy" id="208480"/>
    <lineage>
        <taxon>Bacteria</taxon>
        <taxon>Bacillati</taxon>
        <taxon>Actinomycetota</taxon>
        <taxon>Actinomycetes</taxon>
        <taxon>Actinomycetales</taxon>
        <taxon>Actinomycetaceae</taxon>
        <taxon>Bowdeniella</taxon>
    </lineage>
</organism>
<dbReference type="EMBL" id="MQVR01000034">
    <property type="protein sequence ID" value="OKL53907.1"/>
    <property type="molecule type" value="Genomic_DNA"/>
</dbReference>
<name>A0A1Q5Q267_9ACTO</name>
<dbReference type="PANTHER" id="PTHR43353:SF5">
    <property type="entry name" value="SUCCINATE-SEMIALDEHYDE DEHYDROGENASE, MITOCHONDRIAL"/>
    <property type="match status" value="1"/>
</dbReference>
<protein>
    <submittedName>
        <fullName evidence="4">NAD-dependent succinate-semialdehyde dehydrogenase</fullName>
    </submittedName>
</protein>
<dbReference type="FunFam" id="3.40.605.10:FF:000007">
    <property type="entry name" value="NAD/NADP-dependent betaine aldehyde dehydrogenase"/>
    <property type="match status" value="1"/>
</dbReference>
<accession>A0A1Q5Q267</accession>
<evidence type="ECO:0000313" key="4">
    <source>
        <dbReference type="EMBL" id="OKL53907.1"/>
    </source>
</evidence>
<dbReference type="FunFam" id="3.40.309.10:FF:000004">
    <property type="entry name" value="Succinate-semialdehyde dehydrogenase I"/>
    <property type="match status" value="1"/>
</dbReference>
<dbReference type="PANTHER" id="PTHR43353">
    <property type="entry name" value="SUCCINATE-SEMIALDEHYDE DEHYDROGENASE, MITOCHONDRIAL"/>
    <property type="match status" value="1"/>
</dbReference>
<comment type="similarity">
    <text evidence="1">Belongs to the aldehyde dehydrogenase family.</text>
</comment>
<feature type="domain" description="Aldehyde dehydrogenase" evidence="3">
    <location>
        <begin position="31"/>
        <end position="488"/>
    </location>
</feature>
<evidence type="ECO:0000256" key="1">
    <source>
        <dbReference type="ARBA" id="ARBA00009986"/>
    </source>
</evidence>
<gene>
    <name evidence="4" type="ORF">BSZ39_06840</name>
</gene>
<dbReference type="OrthoDB" id="6882680at2"/>
<dbReference type="PROSITE" id="PS00070">
    <property type="entry name" value="ALDEHYDE_DEHYDR_CYS"/>
    <property type="match status" value="1"/>
</dbReference>
<dbReference type="GO" id="GO:0004777">
    <property type="term" value="F:succinate-semialdehyde dehydrogenase (NAD+) activity"/>
    <property type="evidence" value="ECO:0007669"/>
    <property type="project" value="TreeGrafter"/>
</dbReference>
<evidence type="ECO:0000313" key="5">
    <source>
        <dbReference type="Proteomes" id="UP000185628"/>
    </source>
</evidence>
<dbReference type="SUPFAM" id="SSF53720">
    <property type="entry name" value="ALDH-like"/>
    <property type="match status" value="1"/>
</dbReference>
<dbReference type="InterPro" id="IPR015590">
    <property type="entry name" value="Aldehyde_DH_dom"/>
</dbReference>
<sequence length="501" mass="53725">MSSSQADTARQTLIDEALAYVPRQLFINGAWRDAAGGKTFDVLNPATGEVLAQVADAAPEDGIAALTAASEAQDEWAAAAPRKRSELIRAAFDRVVELKDVFATLMTLEMGKPLTEAYGEVTYGAEFLRWFSEEAVRINGRYTPSPEGNLRILTLKRPVGPALFITPWNFPLAMATRKIAPALAAGCTTILKPAHLTPLTSLAFVKVCEEVGIPAGVVNVIPASQARPLTGPIIQDRRLRKLSFTGSTPVGMALMKECADNVVRTSMELGGSAPFIVFEDADLDKAVEAAHATKLRNMGEACNAANRFYVHSSIADEFSQRLATRFKELTVGDGMEEETDIGPIVSDEQRDSIAEMVDKARSEGAEVLTGGEKSDGAGFFYPPTVVTNLKATAELVTDEIFGPVAPIVPFETEDEVVGYCNDSMFGLAGYLHTGSIDRALRLAERLEVGMLGINSGTISNAAAPFGGVKHSGVGREGGFEGIEEYLEVMYLGFEDPFASEK</sequence>
<dbReference type="Pfam" id="PF00171">
    <property type="entry name" value="Aldedh"/>
    <property type="match status" value="1"/>
</dbReference>
<dbReference type="Gene3D" id="3.40.605.10">
    <property type="entry name" value="Aldehyde Dehydrogenase, Chain A, domain 1"/>
    <property type="match status" value="1"/>
</dbReference>
<dbReference type="CDD" id="cd07103">
    <property type="entry name" value="ALDH_F5_SSADH_GabD"/>
    <property type="match status" value="1"/>
</dbReference>
<dbReference type="STRING" id="208480.SAMN02910418_02304"/>
<keyword evidence="5" id="KW-1185">Reference proteome</keyword>
<dbReference type="AlphaFoldDB" id="A0A1Q5Q267"/>
<dbReference type="InterPro" id="IPR016163">
    <property type="entry name" value="Ald_DH_C"/>
</dbReference>
<dbReference type="InterPro" id="IPR016161">
    <property type="entry name" value="Ald_DH/histidinol_DH"/>
</dbReference>
<comment type="caution">
    <text evidence="4">The sequence shown here is derived from an EMBL/GenBank/DDBJ whole genome shotgun (WGS) entry which is preliminary data.</text>
</comment>
<proteinExistence type="inferred from homology"/>
<keyword evidence="2" id="KW-0560">Oxidoreductase</keyword>
<dbReference type="Proteomes" id="UP000185628">
    <property type="component" value="Unassembled WGS sequence"/>
</dbReference>
<reference evidence="5" key="1">
    <citation type="submission" date="2016-12" db="EMBL/GenBank/DDBJ databases">
        <authorList>
            <person name="Meng X."/>
        </authorList>
    </citation>
    <scope>NUCLEOTIDE SEQUENCE [LARGE SCALE GENOMIC DNA]</scope>
    <source>
        <strain evidence="5">DSM 19116</strain>
    </source>
</reference>
<evidence type="ECO:0000259" key="3">
    <source>
        <dbReference type="Pfam" id="PF00171"/>
    </source>
</evidence>
<dbReference type="GO" id="GO:0009450">
    <property type="term" value="P:gamma-aminobutyric acid catabolic process"/>
    <property type="evidence" value="ECO:0007669"/>
    <property type="project" value="TreeGrafter"/>
</dbReference>
<dbReference type="InterPro" id="IPR050740">
    <property type="entry name" value="Aldehyde_DH_Superfamily"/>
</dbReference>
<dbReference type="InterPro" id="IPR016160">
    <property type="entry name" value="Ald_DH_CS_CYS"/>
</dbReference>